<feature type="transmembrane region" description="Helical" evidence="6">
    <location>
        <begin position="177"/>
        <end position="197"/>
    </location>
</feature>
<feature type="compositionally biased region" description="Basic and acidic residues" evidence="5">
    <location>
        <begin position="53"/>
        <end position="63"/>
    </location>
</feature>
<dbReference type="InterPro" id="IPR037185">
    <property type="entry name" value="EmrE-like"/>
</dbReference>
<evidence type="ECO:0000256" key="6">
    <source>
        <dbReference type="SAM" id="Phobius"/>
    </source>
</evidence>
<dbReference type="AlphaFoldDB" id="A0A6A6PWM3"/>
<evidence type="ECO:0000256" key="4">
    <source>
        <dbReference type="ARBA" id="ARBA00023136"/>
    </source>
</evidence>
<feature type="region of interest" description="Disordered" evidence="5">
    <location>
        <begin position="95"/>
        <end position="143"/>
    </location>
</feature>
<evidence type="ECO:0000256" key="2">
    <source>
        <dbReference type="ARBA" id="ARBA00022692"/>
    </source>
</evidence>
<dbReference type="Proteomes" id="UP000799767">
    <property type="component" value="Unassembled WGS sequence"/>
</dbReference>
<dbReference type="Pfam" id="PF05653">
    <property type="entry name" value="Mg_trans_NIPA"/>
    <property type="match status" value="1"/>
</dbReference>
<evidence type="ECO:0000256" key="1">
    <source>
        <dbReference type="ARBA" id="ARBA00004141"/>
    </source>
</evidence>
<protein>
    <submittedName>
        <fullName evidence="7">Magnesium transporter NIPA-domain-containing protein</fullName>
    </submittedName>
</protein>
<dbReference type="RefSeq" id="XP_033591089.1">
    <property type="nucleotide sequence ID" value="XM_033730960.1"/>
</dbReference>
<feature type="transmembrane region" description="Helical" evidence="6">
    <location>
        <begin position="244"/>
        <end position="262"/>
    </location>
</feature>
<sequence length="394" mass="42948">MYLPTSPLPLAPSSESPVAKWSSTIGIVTAICGNVLISFALNTQRYAHLRLTRDREQQEEKKQRQQRKKQAAPSGYGTQQNDIAKDRAKANAQAHAASYTLQASGESDETDPLIPTLDKRKKSKQAESSDSDDEDGSDASTKNKSYLKSPIWWAGIAMMTVGETGNFLAYGFAPASIVSPLGVVALVSNCLIAPWLLHERFRLRDGLGVVIAVAGCVTVVLSASDSNPKLTPDSIWHLITRWEFETYLGITVFLIIVLCVASDRFGEKSILIDLGLMGLFGGYTALSTKGVASLLSNTIWRAITFPITYLLVAVLAFTAVMQIKYVNRALQRFNSTQVIPIQFVLFTLSVITGSAVLYRDFERTSTEDAVKFVGGCALTFLGVWCITSGRGDES</sequence>
<dbReference type="InterPro" id="IPR008521">
    <property type="entry name" value="Mg_trans_NIPA"/>
</dbReference>
<dbReference type="GeneID" id="54471962"/>
<name>A0A6A6PWM3_9PEZI</name>
<reference evidence="7" key="1">
    <citation type="journal article" date="2020" name="Stud. Mycol.">
        <title>101 Dothideomycetes genomes: a test case for predicting lifestyles and emergence of pathogens.</title>
        <authorList>
            <person name="Haridas S."/>
            <person name="Albert R."/>
            <person name="Binder M."/>
            <person name="Bloem J."/>
            <person name="Labutti K."/>
            <person name="Salamov A."/>
            <person name="Andreopoulos B."/>
            <person name="Baker S."/>
            <person name="Barry K."/>
            <person name="Bills G."/>
            <person name="Bluhm B."/>
            <person name="Cannon C."/>
            <person name="Castanera R."/>
            <person name="Culley D."/>
            <person name="Daum C."/>
            <person name="Ezra D."/>
            <person name="Gonzalez J."/>
            <person name="Henrissat B."/>
            <person name="Kuo A."/>
            <person name="Liang C."/>
            <person name="Lipzen A."/>
            <person name="Lutzoni F."/>
            <person name="Magnuson J."/>
            <person name="Mondo S."/>
            <person name="Nolan M."/>
            <person name="Ohm R."/>
            <person name="Pangilinan J."/>
            <person name="Park H.-J."/>
            <person name="Ramirez L."/>
            <person name="Alfaro M."/>
            <person name="Sun H."/>
            <person name="Tritt A."/>
            <person name="Yoshinaga Y."/>
            <person name="Zwiers L.-H."/>
            <person name="Turgeon B."/>
            <person name="Goodwin S."/>
            <person name="Spatafora J."/>
            <person name="Crous P."/>
            <person name="Grigoriev I."/>
        </authorList>
    </citation>
    <scope>NUCLEOTIDE SEQUENCE</scope>
    <source>
        <strain evidence="7">CBS 113389</strain>
    </source>
</reference>
<feature type="transmembrane region" description="Helical" evidence="6">
    <location>
        <begin position="338"/>
        <end position="357"/>
    </location>
</feature>
<organism evidence="7 8">
    <name type="scientific">Neohortaea acidophila</name>
    <dbReference type="NCBI Taxonomy" id="245834"/>
    <lineage>
        <taxon>Eukaryota</taxon>
        <taxon>Fungi</taxon>
        <taxon>Dikarya</taxon>
        <taxon>Ascomycota</taxon>
        <taxon>Pezizomycotina</taxon>
        <taxon>Dothideomycetes</taxon>
        <taxon>Dothideomycetidae</taxon>
        <taxon>Mycosphaerellales</taxon>
        <taxon>Teratosphaeriaceae</taxon>
        <taxon>Neohortaea</taxon>
    </lineage>
</organism>
<evidence type="ECO:0000313" key="7">
    <source>
        <dbReference type="EMBL" id="KAF2484520.1"/>
    </source>
</evidence>
<comment type="subcellular location">
    <subcellularLocation>
        <location evidence="1">Membrane</location>
        <topology evidence="1">Multi-pass membrane protein</topology>
    </subcellularLocation>
</comment>
<dbReference type="SUPFAM" id="SSF103473">
    <property type="entry name" value="MFS general substrate transporter"/>
    <property type="match status" value="1"/>
</dbReference>
<gene>
    <name evidence="7" type="ORF">BDY17DRAFT_249241</name>
</gene>
<dbReference type="PANTHER" id="PTHR12570">
    <property type="match status" value="1"/>
</dbReference>
<feature type="non-terminal residue" evidence="7">
    <location>
        <position position="394"/>
    </location>
</feature>
<dbReference type="PANTHER" id="PTHR12570:SF65">
    <property type="entry name" value="MAGNESIUM TRANSPORTER NIPA9-RELATED"/>
    <property type="match status" value="1"/>
</dbReference>
<keyword evidence="8" id="KW-1185">Reference proteome</keyword>
<feature type="transmembrane region" description="Helical" evidence="6">
    <location>
        <begin position="20"/>
        <end position="41"/>
    </location>
</feature>
<proteinExistence type="predicted"/>
<keyword evidence="2 6" id="KW-0812">Transmembrane</keyword>
<feature type="transmembrane region" description="Helical" evidence="6">
    <location>
        <begin position="151"/>
        <end position="171"/>
    </location>
</feature>
<feature type="transmembrane region" description="Helical" evidence="6">
    <location>
        <begin position="307"/>
        <end position="326"/>
    </location>
</feature>
<dbReference type="SUPFAM" id="SSF103481">
    <property type="entry name" value="Multidrug resistance efflux transporter EmrE"/>
    <property type="match status" value="1"/>
</dbReference>
<feature type="transmembrane region" description="Helical" evidence="6">
    <location>
        <begin position="206"/>
        <end position="224"/>
    </location>
</feature>
<dbReference type="GO" id="GO:0016020">
    <property type="term" value="C:membrane"/>
    <property type="evidence" value="ECO:0007669"/>
    <property type="project" value="UniProtKB-SubCell"/>
</dbReference>
<feature type="region of interest" description="Disordered" evidence="5">
    <location>
        <begin position="53"/>
        <end position="81"/>
    </location>
</feature>
<evidence type="ECO:0000313" key="8">
    <source>
        <dbReference type="Proteomes" id="UP000799767"/>
    </source>
</evidence>
<dbReference type="GO" id="GO:0015095">
    <property type="term" value="F:magnesium ion transmembrane transporter activity"/>
    <property type="evidence" value="ECO:0007669"/>
    <property type="project" value="InterPro"/>
</dbReference>
<dbReference type="EMBL" id="MU001634">
    <property type="protein sequence ID" value="KAF2484520.1"/>
    <property type="molecule type" value="Genomic_DNA"/>
</dbReference>
<dbReference type="OrthoDB" id="165382at2759"/>
<evidence type="ECO:0000256" key="3">
    <source>
        <dbReference type="ARBA" id="ARBA00022989"/>
    </source>
</evidence>
<feature type="transmembrane region" description="Helical" evidence="6">
    <location>
        <begin position="369"/>
        <end position="387"/>
    </location>
</feature>
<evidence type="ECO:0000256" key="5">
    <source>
        <dbReference type="SAM" id="MobiDB-lite"/>
    </source>
</evidence>
<accession>A0A6A6PWM3</accession>
<keyword evidence="4 6" id="KW-0472">Membrane</keyword>
<keyword evidence="3 6" id="KW-1133">Transmembrane helix</keyword>
<dbReference type="InterPro" id="IPR036259">
    <property type="entry name" value="MFS_trans_sf"/>
</dbReference>